<sequence>SFARKLARFITEKPCKTPEWGLVLSQLNRKPKIDVHRGPMCAHLGTASGLQESTLRPMAGASPKGARPDSEVNERLQSNGLLDNPALNRS</sequence>
<proteinExistence type="predicted"/>
<evidence type="ECO:0000256" key="1">
    <source>
        <dbReference type="SAM" id="MobiDB-lite"/>
    </source>
</evidence>
<name>A0A4Q9Q3G1_9APHY</name>
<organism evidence="2 3">
    <name type="scientific">Dichomitus squalens</name>
    <dbReference type="NCBI Taxonomy" id="114155"/>
    <lineage>
        <taxon>Eukaryota</taxon>
        <taxon>Fungi</taxon>
        <taxon>Dikarya</taxon>
        <taxon>Basidiomycota</taxon>
        <taxon>Agaricomycotina</taxon>
        <taxon>Agaricomycetes</taxon>
        <taxon>Polyporales</taxon>
        <taxon>Polyporaceae</taxon>
        <taxon>Dichomitus</taxon>
    </lineage>
</organism>
<protein>
    <submittedName>
        <fullName evidence="2">Uncharacterized protein</fullName>
    </submittedName>
</protein>
<evidence type="ECO:0000313" key="3">
    <source>
        <dbReference type="Proteomes" id="UP000292082"/>
    </source>
</evidence>
<evidence type="ECO:0000313" key="2">
    <source>
        <dbReference type="EMBL" id="TBU61610.1"/>
    </source>
</evidence>
<feature type="region of interest" description="Disordered" evidence="1">
    <location>
        <begin position="47"/>
        <end position="90"/>
    </location>
</feature>
<feature type="compositionally biased region" description="Polar residues" evidence="1">
    <location>
        <begin position="75"/>
        <end position="90"/>
    </location>
</feature>
<dbReference type="Proteomes" id="UP000292082">
    <property type="component" value="Unassembled WGS sequence"/>
</dbReference>
<dbReference type="EMBL" id="ML145097">
    <property type="protein sequence ID" value="TBU61610.1"/>
    <property type="molecule type" value="Genomic_DNA"/>
</dbReference>
<reference evidence="2 3" key="1">
    <citation type="submission" date="2019-01" db="EMBL/GenBank/DDBJ databases">
        <title>Draft genome sequences of three monokaryotic isolates of the white-rot basidiomycete fungus Dichomitus squalens.</title>
        <authorList>
            <consortium name="DOE Joint Genome Institute"/>
            <person name="Lopez S.C."/>
            <person name="Andreopoulos B."/>
            <person name="Pangilinan J."/>
            <person name="Lipzen A."/>
            <person name="Riley R."/>
            <person name="Ahrendt S."/>
            <person name="Ng V."/>
            <person name="Barry K."/>
            <person name="Daum C."/>
            <person name="Grigoriev I.V."/>
            <person name="Hilden K.S."/>
            <person name="Makela M.R."/>
            <person name="de Vries R.P."/>
        </authorList>
    </citation>
    <scope>NUCLEOTIDE SEQUENCE [LARGE SCALE GENOMIC DNA]</scope>
    <source>
        <strain evidence="2 3">CBS 464.89</strain>
    </source>
</reference>
<keyword evidence="3" id="KW-1185">Reference proteome</keyword>
<accession>A0A4Q9Q3G1</accession>
<feature type="non-terminal residue" evidence="2">
    <location>
        <position position="1"/>
    </location>
</feature>
<dbReference type="AlphaFoldDB" id="A0A4Q9Q3G1"/>
<gene>
    <name evidence="2" type="ORF">BD310DRAFT_812569</name>
</gene>